<keyword evidence="3" id="KW-1185">Reference proteome</keyword>
<organism evidence="2 3">
    <name type="scientific">Castilleja foliolosa</name>
    <dbReference type="NCBI Taxonomy" id="1961234"/>
    <lineage>
        <taxon>Eukaryota</taxon>
        <taxon>Viridiplantae</taxon>
        <taxon>Streptophyta</taxon>
        <taxon>Embryophyta</taxon>
        <taxon>Tracheophyta</taxon>
        <taxon>Spermatophyta</taxon>
        <taxon>Magnoliopsida</taxon>
        <taxon>eudicotyledons</taxon>
        <taxon>Gunneridae</taxon>
        <taxon>Pentapetalae</taxon>
        <taxon>asterids</taxon>
        <taxon>lamiids</taxon>
        <taxon>Lamiales</taxon>
        <taxon>Orobanchaceae</taxon>
        <taxon>Pedicularideae</taxon>
        <taxon>Castillejinae</taxon>
        <taxon>Castilleja</taxon>
    </lineage>
</organism>
<proteinExistence type="predicted"/>
<dbReference type="AlphaFoldDB" id="A0ABD3CCQ0"/>
<evidence type="ECO:0000313" key="3">
    <source>
        <dbReference type="Proteomes" id="UP001632038"/>
    </source>
</evidence>
<evidence type="ECO:0000313" key="2">
    <source>
        <dbReference type="EMBL" id="KAL3627650.1"/>
    </source>
</evidence>
<dbReference type="Proteomes" id="UP001632038">
    <property type="component" value="Unassembled WGS sequence"/>
</dbReference>
<gene>
    <name evidence="2" type="ORF">CASFOL_029013</name>
</gene>
<feature type="transmembrane region" description="Helical" evidence="1">
    <location>
        <begin position="79"/>
        <end position="97"/>
    </location>
</feature>
<keyword evidence="1" id="KW-0472">Membrane</keyword>
<evidence type="ECO:0000256" key="1">
    <source>
        <dbReference type="SAM" id="Phobius"/>
    </source>
</evidence>
<name>A0ABD3CCQ0_9LAMI</name>
<reference evidence="3" key="1">
    <citation type="journal article" date="2024" name="IScience">
        <title>Strigolactones Initiate the Formation of Haustorium-like Structures in Castilleja.</title>
        <authorList>
            <person name="Buerger M."/>
            <person name="Peterson D."/>
            <person name="Chory J."/>
        </authorList>
    </citation>
    <scope>NUCLEOTIDE SEQUENCE [LARGE SCALE GENOMIC DNA]</scope>
</reference>
<protein>
    <submittedName>
        <fullName evidence="2">Uncharacterized protein</fullName>
    </submittedName>
</protein>
<sequence>MQQKLDNLCEQVNFFKDQPEVPTQANGLVSQNTDCSCKLCHHHNPSNGFDASTKGLDGDEMLKCEVEPDERHMSDLSDWLLVSLLLLIFSILEGLTFEHEISLGYDYA</sequence>
<keyword evidence="1" id="KW-1133">Transmembrane helix</keyword>
<dbReference type="EMBL" id="JAVIJP010000039">
    <property type="protein sequence ID" value="KAL3627650.1"/>
    <property type="molecule type" value="Genomic_DNA"/>
</dbReference>
<accession>A0ABD3CCQ0</accession>
<comment type="caution">
    <text evidence="2">The sequence shown here is derived from an EMBL/GenBank/DDBJ whole genome shotgun (WGS) entry which is preliminary data.</text>
</comment>
<keyword evidence="1" id="KW-0812">Transmembrane</keyword>